<evidence type="ECO:0000259" key="4">
    <source>
        <dbReference type="PROSITE" id="PS51755"/>
    </source>
</evidence>
<dbReference type="InterPro" id="IPR016032">
    <property type="entry name" value="Sig_transdc_resp-reg_C-effctor"/>
</dbReference>
<dbReference type="CDD" id="cd00383">
    <property type="entry name" value="trans_reg_C"/>
    <property type="match status" value="1"/>
</dbReference>
<dbReference type="RefSeq" id="WP_306728245.1">
    <property type="nucleotide sequence ID" value="NZ_JAVDDT010000004.1"/>
</dbReference>
<keyword evidence="3" id="KW-0472">Membrane</keyword>
<dbReference type="PROSITE" id="PS51755">
    <property type="entry name" value="OMPR_PHOB"/>
    <property type="match status" value="1"/>
</dbReference>
<evidence type="ECO:0000313" key="5">
    <source>
        <dbReference type="EMBL" id="MDQ2069746.1"/>
    </source>
</evidence>
<dbReference type="EMBL" id="JAVDDT010000004">
    <property type="protein sequence ID" value="MDQ2069746.1"/>
    <property type="molecule type" value="Genomic_DNA"/>
</dbReference>
<evidence type="ECO:0000256" key="1">
    <source>
        <dbReference type="ARBA" id="ARBA00023125"/>
    </source>
</evidence>
<reference evidence="5 6" key="1">
    <citation type="submission" date="2023-08" db="EMBL/GenBank/DDBJ databases">
        <title>Whole-genome sequencing of halo(alkali)philic microorganisms from hypersaline lakes.</title>
        <authorList>
            <person name="Sorokin D.Y."/>
            <person name="Abbas B."/>
            <person name="Merkel A.Y."/>
        </authorList>
    </citation>
    <scope>NUCLEOTIDE SEQUENCE [LARGE SCALE GENOMIC DNA]</scope>
    <source>
        <strain evidence="5 6">AB-CW4</strain>
    </source>
</reference>
<dbReference type="SMART" id="SM00862">
    <property type="entry name" value="Trans_reg_C"/>
    <property type="match status" value="1"/>
</dbReference>
<evidence type="ECO:0000256" key="3">
    <source>
        <dbReference type="SAM" id="Phobius"/>
    </source>
</evidence>
<dbReference type="Pfam" id="PF00486">
    <property type="entry name" value="Trans_reg_C"/>
    <property type="match status" value="1"/>
</dbReference>
<feature type="domain" description="OmpR/PhoB-type" evidence="4">
    <location>
        <begin position="1"/>
        <end position="96"/>
    </location>
</feature>
<dbReference type="InterPro" id="IPR036388">
    <property type="entry name" value="WH-like_DNA-bd_sf"/>
</dbReference>
<accession>A0ABU0W6U1</accession>
<dbReference type="SUPFAM" id="SSF46894">
    <property type="entry name" value="C-terminal effector domain of the bipartite response regulators"/>
    <property type="match status" value="1"/>
</dbReference>
<proteinExistence type="predicted"/>
<gene>
    <name evidence="5" type="ORF">RBH19_07665</name>
</gene>
<organism evidence="5 6">
    <name type="scientific">Natronospira bacteriovora</name>
    <dbReference type="NCBI Taxonomy" id="3069753"/>
    <lineage>
        <taxon>Bacteria</taxon>
        <taxon>Pseudomonadati</taxon>
        <taxon>Pseudomonadota</taxon>
        <taxon>Gammaproteobacteria</taxon>
        <taxon>Natronospirales</taxon>
        <taxon>Natronospiraceae</taxon>
        <taxon>Natronospira</taxon>
    </lineage>
</organism>
<dbReference type="Proteomes" id="UP001239019">
    <property type="component" value="Unassembled WGS sequence"/>
</dbReference>
<protein>
    <submittedName>
        <fullName evidence="5">Winged helix-turn-helix domain-containing protein</fullName>
    </submittedName>
</protein>
<keyword evidence="3" id="KW-0812">Transmembrane</keyword>
<keyword evidence="6" id="KW-1185">Reference proteome</keyword>
<name>A0ABU0W6U1_9GAMM</name>
<comment type="caution">
    <text evidence="5">The sequence shown here is derived from an EMBL/GenBank/DDBJ whole genome shotgun (WGS) entry which is preliminary data.</text>
</comment>
<evidence type="ECO:0000256" key="2">
    <source>
        <dbReference type="PROSITE-ProRule" id="PRU01091"/>
    </source>
</evidence>
<evidence type="ECO:0000313" key="6">
    <source>
        <dbReference type="Proteomes" id="UP001239019"/>
    </source>
</evidence>
<feature type="DNA-binding region" description="OmpR/PhoB-type" evidence="2">
    <location>
        <begin position="1"/>
        <end position="96"/>
    </location>
</feature>
<keyword evidence="1 2" id="KW-0238">DNA-binding</keyword>
<dbReference type="InterPro" id="IPR001867">
    <property type="entry name" value="OmpR/PhoB-type_DNA-bd"/>
</dbReference>
<sequence>MRIADMEVQEALGEVRGPKSTRRLEPQLISVLRALAEAEGRLLSRDELLNRAWSGRVVSDATLSSVISQLRRSLTEIGVRQVCIETLPKRGYRLAVRSGPPSFLPHRVPVGLSIVVAGLTIVGAFLAWAGSGWGVNPEAAMISLEITDPRGVQHSPRILIPVGEAGSVHLNDYDLDLEVRIIALNPSGTSMNLVLSSISHSIGMQQQVRFDEPARFDIRPRGSDEVFLVELNARPSDLASLIPGD</sequence>
<keyword evidence="3" id="KW-1133">Transmembrane helix</keyword>
<feature type="transmembrane region" description="Helical" evidence="3">
    <location>
        <begin position="110"/>
        <end position="129"/>
    </location>
</feature>
<dbReference type="Gene3D" id="1.10.10.10">
    <property type="entry name" value="Winged helix-like DNA-binding domain superfamily/Winged helix DNA-binding domain"/>
    <property type="match status" value="1"/>
</dbReference>